<name>A0A4U0TR20_9PEZI</name>
<feature type="compositionally biased region" description="Polar residues" evidence="1">
    <location>
        <begin position="96"/>
        <end position="108"/>
    </location>
</feature>
<protein>
    <submittedName>
        <fullName evidence="2">Uncharacterized protein</fullName>
    </submittedName>
</protein>
<accession>A0A4U0TR20</accession>
<gene>
    <name evidence="2" type="ORF">B0A50_06687</name>
</gene>
<dbReference type="AlphaFoldDB" id="A0A4U0TR20"/>
<proteinExistence type="predicted"/>
<sequence length="131" mass="12854">MSGAHGEPVKKAADTNIDALANQMPSGGSGEFHAKQAGDAPMTTHGHKPGVNVGNDAVPESNIKTMPAGSAPPESTFQPNPDTDAAPNVGGGASQVGANDQPGATSASVDGGLGKPMSGQTNNEKAPQKTG</sequence>
<dbReference type="OrthoDB" id="3260716at2759"/>
<comment type="caution">
    <text evidence="2">The sequence shown here is derived from an EMBL/GenBank/DDBJ whole genome shotgun (WGS) entry which is preliminary data.</text>
</comment>
<reference evidence="2 3" key="1">
    <citation type="submission" date="2017-03" db="EMBL/GenBank/DDBJ databases">
        <title>Genomes of endolithic fungi from Antarctica.</title>
        <authorList>
            <person name="Coleine C."/>
            <person name="Masonjones S."/>
            <person name="Stajich J.E."/>
        </authorList>
    </citation>
    <scope>NUCLEOTIDE SEQUENCE [LARGE SCALE GENOMIC DNA]</scope>
    <source>
        <strain evidence="2 3">CCFEE 6315</strain>
    </source>
</reference>
<feature type="region of interest" description="Disordered" evidence="1">
    <location>
        <begin position="1"/>
        <end position="131"/>
    </location>
</feature>
<evidence type="ECO:0000313" key="3">
    <source>
        <dbReference type="Proteomes" id="UP000308549"/>
    </source>
</evidence>
<keyword evidence="3" id="KW-1185">Reference proteome</keyword>
<evidence type="ECO:0000256" key="1">
    <source>
        <dbReference type="SAM" id="MobiDB-lite"/>
    </source>
</evidence>
<organism evidence="2 3">
    <name type="scientific">Salinomyces thailandicus</name>
    <dbReference type="NCBI Taxonomy" id="706561"/>
    <lineage>
        <taxon>Eukaryota</taxon>
        <taxon>Fungi</taxon>
        <taxon>Dikarya</taxon>
        <taxon>Ascomycota</taxon>
        <taxon>Pezizomycotina</taxon>
        <taxon>Dothideomycetes</taxon>
        <taxon>Dothideomycetidae</taxon>
        <taxon>Mycosphaerellales</taxon>
        <taxon>Teratosphaeriaceae</taxon>
        <taxon>Salinomyces</taxon>
    </lineage>
</organism>
<dbReference type="Proteomes" id="UP000308549">
    <property type="component" value="Unassembled WGS sequence"/>
</dbReference>
<evidence type="ECO:0000313" key="2">
    <source>
        <dbReference type="EMBL" id="TKA24530.1"/>
    </source>
</evidence>
<dbReference type="EMBL" id="NAJL01000043">
    <property type="protein sequence ID" value="TKA24530.1"/>
    <property type="molecule type" value="Genomic_DNA"/>
</dbReference>
<feature type="compositionally biased region" description="Polar residues" evidence="1">
    <location>
        <begin position="118"/>
        <end position="131"/>
    </location>
</feature>